<evidence type="ECO:0000256" key="3">
    <source>
        <dbReference type="ARBA" id="ARBA00022801"/>
    </source>
</evidence>
<keyword evidence="7" id="KW-1185">Reference proteome</keyword>
<dbReference type="Proteomes" id="UP001589590">
    <property type="component" value="Unassembled WGS sequence"/>
</dbReference>
<comment type="similarity">
    <text evidence="1">Belongs to the sulfatase family.</text>
</comment>
<reference evidence="6 7" key="1">
    <citation type="submission" date="2024-09" db="EMBL/GenBank/DDBJ databases">
        <authorList>
            <person name="Sun Q."/>
            <person name="Mori K."/>
        </authorList>
    </citation>
    <scope>NUCLEOTIDE SEQUENCE [LARGE SCALE GENOMIC DNA]</scope>
    <source>
        <strain evidence="6 7">CECT 8300</strain>
    </source>
</reference>
<evidence type="ECO:0000256" key="2">
    <source>
        <dbReference type="ARBA" id="ARBA00022723"/>
    </source>
</evidence>
<dbReference type="PROSITE" id="PS51257">
    <property type="entry name" value="PROKAR_LIPOPROTEIN"/>
    <property type="match status" value="1"/>
</dbReference>
<organism evidence="6 7">
    <name type="scientific">Algibacter miyuki</name>
    <dbReference type="NCBI Taxonomy" id="1306933"/>
    <lineage>
        <taxon>Bacteria</taxon>
        <taxon>Pseudomonadati</taxon>
        <taxon>Bacteroidota</taxon>
        <taxon>Flavobacteriia</taxon>
        <taxon>Flavobacteriales</taxon>
        <taxon>Flavobacteriaceae</taxon>
        <taxon>Algibacter</taxon>
    </lineage>
</organism>
<gene>
    <name evidence="6" type="ORF">ACFFU1_08340</name>
</gene>
<dbReference type="PANTHER" id="PTHR42693:SF33">
    <property type="entry name" value="ARYLSULFATASE"/>
    <property type="match status" value="1"/>
</dbReference>
<evidence type="ECO:0000313" key="6">
    <source>
        <dbReference type="EMBL" id="MFB9104905.1"/>
    </source>
</evidence>
<dbReference type="Pfam" id="PF00884">
    <property type="entry name" value="Sulfatase"/>
    <property type="match status" value="1"/>
</dbReference>
<keyword evidence="3" id="KW-0378">Hydrolase</keyword>
<proteinExistence type="inferred from homology"/>
<sequence>MNKLISFLFYSLVLFSCSKEEKPTSIPSQSSEPNILLIIADDMGLDAAPGYNIGTTKPNIPNVQNIINNGILFNNFWVNPTCTPTRASIITGKYAFRTQVTKVGDELSTTEVSLQKYLSLNTSYSNAVIGKWHLSRNANHPSDMGVDYYTGFLNGTMPSYTNWDLTENGQTNKSTDYSTTKFTDLSIDWINQQTSPWFLWLAYNAPHSPFHLPPTNLHTYGDLPADQASIDANPLPYYLAMIEAMDTEIGRLLNAMSEEVRNNTIIIFIGDNGTPNNVAQEFSSRRVKETVYKGGVNVPMYISGKGVSRINEEENALINGTDLFSTIANIAGVSTTEINDSKSFKGLLTDSNSNSRDYIYSEIGKTNGDSDYTIGNKTHKYIYFEDGSEALFNLNENPMENPNLLSTNQLPLSDEDEAQKEVLLQKLAEIRH</sequence>
<accession>A0ABV5GZ41</accession>
<dbReference type="InterPro" id="IPR000917">
    <property type="entry name" value="Sulfatase_N"/>
</dbReference>
<evidence type="ECO:0000313" key="7">
    <source>
        <dbReference type="Proteomes" id="UP001589590"/>
    </source>
</evidence>
<evidence type="ECO:0000256" key="1">
    <source>
        <dbReference type="ARBA" id="ARBA00008779"/>
    </source>
</evidence>
<feature type="domain" description="Sulfatase N-terminal" evidence="5">
    <location>
        <begin position="33"/>
        <end position="333"/>
    </location>
</feature>
<comment type="caution">
    <text evidence="6">The sequence shown here is derived from an EMBL/GenBank/DDBJ whole genome shotgun (WGS) entry which is preliminary data.</text>
</comment>
<protein>
    <submittedName>
        <fullName evidence="6">Sulfatase-like hydrolase/transferase</fullName>
    </submittedName>
</protein>
<name>A0ABV5GZ41_9FLAO</name>
<dbReference type="PROSITE" id="PS00523">
    <property type="entry name" value="SULFATASE_1"/>
    <property type="match status" value="1"/>
</dbReference>
<evidence type="ECO:0000259" key="5">
    <source>
        <dbReference type="Pfam" id="PF00884"/>
    </source>
</evidence>
<dbReference type="EMBL" id="JBHMFA010000005">
    <property type="protein sequence ID" value="MFB9104905.1"/>
    <property type="molecule type" value="Genomic_DNA"/>
</dbReference>
<dbReference type="PANTHER" id="PTHR42693">
    <property type="entry name" value="ARYLSULFATASE FAMILY MEMBER"/>
    <property type="match status" value="1"/>
</dbReference>
<evidence type="ECO:0000256" key="4">
    <source>
        <dbReference type="ARBA" id="ARBA00022837"/>
    </source>
</evidence>
<dbReference type="InterPro" id="IPR024607">
    <property type="entry name" value="Sulfatase_CS"/>
</dbReference>
<dbReference type="Gene3D" id="3.40.720.10">
    <property type="entry name" value="Alkaline Phosphatase, subunit A"/>
    <property type="match status" value="1"/>
</dbReference>
<dbReference type="InterPro" id="IPR050738">
    <property type="entry name" value="Sulfatase"/>
</dbReference>
<dbReference type="InterPro" id="IPR017850">
    <property type="entry name" value="Alkaline_phosphatase_core_sf"/>
</dbReference>
<dbReference type="RefSeq" id="WP_290273059.1">
    <property type="nucleotide sequence ID" value="NZ_JAUFQP010000013.1"/>
</dbReference>
<keyword evidence="2" id="KW-0479">Metal-binding</keyword>
<dbReference type="SUPFAM" id="SSF53649">
    <property type="entry name" value="Alkaline phosphatase-like"/>
    <property type="match status" value="1"/>
</dbReference>
<keyword evidence="4" id="KW-0106">Calcium</keyword>